<dbReference type="RefSeq" id="WP_058261338.1">
    <property type="nucleotide sequence ID" value="NZ_CP051181.1"/>
</dbReference>
<evidence type="ECO:0000256" key="5">
    <source>
        <dbReference type="ARBA" id="ARBA00022825"/>
    </source>
</evidence>
<dbReference type="Pfam" id="PF00089">
    <property type="entry name" value="Trypsin"/>
    <property type="match status" value="1"/>
</dbReference>
<keyword evidence="5 6" id="KW-0720">Serine protease</keyword>
<evidence type="ECO:0000256" key="7">
    <source>
        <dbReference type="SAM" id="MobiDB-lite"/>
    </source>
</evidence>
<keyword evidence="4 6" id="KW-0378">Hydrolase</keyword>
<accession>A0A0P1F5Y2</accession>
<dbReference type="OrthoDB" id="267336at2"/>
<feature type="region of interest" description="Disordered" evidence="7">
    <location>
        <begin position="252"/>
        <end position="271"/>
    </location>
</feature>
<dbReference type="SMART" id="SM00020">
    <property type="entry name" value="Tryp_SPc"/>
    <property type="match status" value="1"/>
</dbReference>
<dbReference type="GO" id="GO:0004252">
    <property type="term" value="F:serine-type endopeptidase activity"/>
    <property type="evidence" value="ECO:0007669"/>
    <property type="project" value="InterPro"/>
</dbReference>
<reference evidence="9 10" key="1">
    <citation type="submission" date="2015-09" db="EMBL/GenBank/DDBJ databases">
        <authorList>
            <consortium name="Swine Surveillance"/>
        </authorList>
    </citation>
    <scope>NUCLEOTIDE SEQUENCE [LARGE SCALE GENOMIC DNA]</scope>
    <source>
        <strain evidence="9 10">CECT 4357</strain>
    </source>
</reference>
<dbReference type="STRING" id="53501.SAMN04488043_10739"/>
<dbReference type="Gene3D" id="2.40.10.10">
    <property type="entry name" value="Trypsin-like serine proteases"/>
    <property type="match status" value="2"/>
</dbReference>
<evidence type="ECO:0000256" key="1">
    <source>
        <dbReference type="ARBA" id="ARBA00008764"/>
    </source>
</evidence>
<dbReference type="EC" id="3.4.21.-" evidence="6"/>
<dbReference type="InterPro" id="IPR043504">
    <property type="entry name" value="Peptidase_S1_PA_chymotrypsin"/>
</dbReference>
<dbReference type="Proteomes" id="UP000051587">
    <property type="component" value="Unassembled WGS sequence"/>
</dbReference>
<name>A0A0P1F5Y2_THAGE</name>
<protein>
    <recommendedName>
        <fullName evidence="6">Serine protease</fullName>
        <ecNumber evidence="6">3.4.21.-</ecNumber>
    </recommendedName>
</protein>
<dbReference type="AlphaFoldDB" id="A0A0P1F5Y2"/>
<dbReference type="InterPro" id="IPR018114">
    <property type="entry name" value="TRYPSIN_HIS"/>
</dbReference>
<feature type="domain" description="Peptidase S1" evidence="8">
    <location>
        <begin position="36"/>
        <end position="238"/>
    </location>
</feature>
<sequence>MKRSGIIAILIILVLVLPATADGLRRLTDREDLLGWEAVGRLDLDGRGFCTGTLIAPDLVLTAAHCVYDGNIRDLRPADKIMFRAGLRDGVAIAERRGLQIAAHPDYDPEQPPSVENIRYDVALIRLSEPITSRDADPFVIHSGQNAGNQISVASYGVNRAEALSRQRKCTLLAERNEVIAFDCNVTFGSSGAPVFVRVGGRGRILSLVSAGGNFDGKKVGFGMVLPQRIAELKAQLRRNPVTAPDRRIKRLAPGAGRNSTGARFVRPGGG</sequence>
<dbReference type="EMBL" id="CYSA01000007">
    <property type="protein sequence ID" value="CUH63209.1"/>
    <property type="molecule type" value="Genomic_DNA"/>
</dbReference>
<dbReference type="InterPro" id="IPR008256">
    <property type="entry name" value="Peptidase_S1B"/>
</dbReference>
<evidence type="ECO:0000313" key="9">
    <source>
        <dbReference type="EMBL" id="CUH63209.1"/>
    </source>
</evidence>
<keyword evidence="2 6" id="KW-0645">Protease</keyword>
<gene>
    <name evidence="9" type="ORF">TG4357_00537</name>
</gene>
<evidence type="ECO:0000256" key="4">
    <source>
        <dbReference type="ARBA" id="ARBA00022801"/>
    </source>
</evidence>
<dbReference type="GO" id="GO:0006508">
    <property type="term" value="P:proteolysis"/>
    <property type="evidence" value="ECO:0007669"/>
    <property type="project" value="UniProtKB-KW"/>
</dbReference>
<dbReference type="PANTHER" id="PTHR15462">
    <property type="entry name" value="SERINE PROTEASE"/>
    <property type="match status" value="1"/>
</dbReference>
<proteinExistence type="inferred from homology"/>
<evidence type="ECO:0000256" key="6">
    <source>
        <dbReference type="RuleBase" id="RU004296"/>
    </source>
</evidence>
<dbReference type="PROSITE" id="PS50240">
    <property type="entry name" value="TRYPSIN_DOM"/>
    <property type="match status" value="1"/>
</dbReference>
<organism evidence="9 10">
    <name type="scientific">Thalassovita gelatinovora</name>
    <name type="common">Thalassobius gelatinovorus</name>
    <dbReference type="NCBI Taxonomy" id="53501"/>
    <lineage>
        <taxon>Bacteria</taxon>
        <taxon>Pseudomonadati</taxon>
        <taxon>Pseudomonadota</taxon>
        <taxon>Alphaproteobacteria</taxon>
        <taxon>Rhodobacterales</taxon>
        <taxon>Roseobacteraceae</taxon>
        <taxon>Thalassovita</taxon>
    </lineage>
</organism>
<keyword evidence="10" id="KW-1185">Reference proteome</keyword>
<dbReference type="PROSITE" id="PS00134">
    <property type="entry name" value="TRYPSIN_HIS"/>
    <property type="match status" value="1"/>
</dbReference>
<comment type="similarity">
    <text evidence="1 6">Belongs to the peptidase S1B family.</text>
</comment>
<evidence type="ECO:0000256" key="3">
    <source>
        <dbReference type="ARBA" id="ARBA00022729"/>
    </source>
</evidence>
<dbReference type="InterPro" id="IPR001254">
    <property type="entry name" value="Trypsin_dom"/>
</dbReference>
<keyword evidence="3" id="KW-0732">Signal</keyword>
<dbReference type="InterPro" id="IPR009003">
    <property type="entry name" value="Peptidase_S1_PA"/>
</dbReference>
<dbReference type="PRINTS" id="PR00839">
    <property type="entry name" value="V8PROTEASE"/>
</dbReference>
<evidence type="ECO:0000256" key="2">
    <source>
        <dbReference type="ARBA" id="ARBA00022670"/>
    </source>
</evidence>
<dbReference type="PANTHER" id="PTHR15462:SF8">
    <property type="entry name" value="SERINE PROTEASE"/>
    <property type="match status" value="1"/>
</dbReference>
<dbReference type="InterPro" id="IPR050966">
    <property type="entry name" value="Glutamyl_endopeptidase"/>
</dbReference>
<evidence type="ECO:0000259" key="8">
    <source>
        <dbReference type="PROSITE" id="PS50240"/>
    </source>
</evidence>
<dbReference type="SUPFAM" id="SSF50494">
    <property type="entry name" value="Trypsin-like serine proteases"/>
    <property type="match status" value="1"/>
</dbReference>
<evidence type="ECO:0000313" key="10">
    <source>
        <dbReference type="Proteomes" id="UP000051587"/>
    </source>
</evidence>